<dbReference type="PATRIC" id="fig|743698.3.peg.267"/>
<dbReference type="InterPro" id="IPR050437">
    <property type="entry name" value="Ribos_protein_bS1-like"/>
</dbReference>
<evidence type="ECO:0000259" key="1">
    <source>
        <dbReference type="PROSITE" id="PS50126"/>
    </source>
</evidence>
<dbReference type="PROSITE" id="PS50126">
    <property type="entry name" value="S1"/>
    <property type="match status" value="1"/>
</dbReference>
<evidence type="ECO:0000313" key="3">
    <source>
        <dbReference type="Proteomes" id="UP000035661"/>
    </source>
</evidence>
<dbReference type="STRING" id="315358.SERIO_v1c02650"/>
<dbReference type="AlphaFoldDB" id="A0A0H3XKD3"/>
<reference evidence="3" key="2">
    <citation type="submission" date="2015-06" db="EMBL/GenBank/DDBJ databases">
        <title>Complete genome sequence of Spiroplasma eriocheiris TDA-040725-5 (DSM 21848).</title>
        <authorList>
            <person name="Lo W.-S."/>
            <person name="Kuo C.-H."/>
        </authorList>
    </citation>
    <scope>NUCLEOTIDE SEQUENCE [LARGE SCALE GENOMIC DNA]</scope>
    <source>
        <strain evidence="3">TDA-040725-5</strain>
    </source>
</reference>
<sequence length="107" mass="12049">MYSKGQVVTVKITNITPFGAFCELKDATGLIHISEFSDFFVKDIKQFVNVGDEVEVEVLDFDADKKQVKLSYKNCRPELLKKTNSQIQETGAGFQPLKEKINSLTSK</sequence>
<feature type="domain" description="S1 motif" evidence="1">
    <location>
        <begin position="5"/>
        <end position="73"/>
    </location>
</feature>
<dbReference type="Gene3D" id="2.40.50.140">
    <property type="entry name" value="Nucleic acid-binding proteins"/>
    <property type="match status" value="1"/>
</dbReference>
<dbReference type="SMART" id="SM00316">
    <property type="entry name" value="S1"/>
    <property type="match status" value="1"/>
</dbReference>
<accession>A0A0H3XKD3</accession>
<dbReference type="KEGG" id="seri:SERIO_v1c02650"/>
<dbReference type="GO" id="GO:0003729">
    <property type="term" value="F:mRNA binding"/>
    <property type="evidence" value="ECO:0007669"/>
    <property type="project" value="TreeGrafter"/>
</dbReference>
<dbReference type="EMBL" id="CP011856">
    <property type="protein sequence ID" value="AKM53849.1"/>
    <property type="molecule type" value="Genomic_DNA"/>
</dbReference>
<dbReference type="Pfam" id="PF00575">
    <property type="entry name" value="S1"/>
    <property type="match status" value="1"/>
</dbReference>
<dbReference type="RefSeq" id="WP_047791118.1">
    <property type="nucleotide sequence ID" value="NZ_CP011856.1"/>
</dbReference>
<dbReference type="InterPro" id="IPR012340">
    <property type="entry name" value="NA-bd_OB-fold"/>
</dbReference>
<proteinExistence type="predicted"/>
<dbReference type="GO" id="GO:0003735">
    <property type="term" value="F:structural constituent of ribosome"/>
    <property type="evidence" value="ECO:0007669"/>
    <property type="project" value="TreeGrafter"/>
</dbReference>
<evidence type="ECO:0000313" key="2">
    <source>
        <dbReference type="EMBL" id="AKM53849.1"/>
    </source>
</evidence>
<reference evidence="2 3" key="1">
    <citation type="journal article" date="2015" name="Genome Biol. Evol.">
        <title>Found and Lost: The Fates of Horizontally Acquired Genes in Arthropod-Symbiotic Spiroplasma.</title>
        <authorList>
            <person name="Lo W.S."/>
            <person name="Gasparich G.E."/>
            <person name="Kuo C.H."/>
        </authorList>
    </citation>
    <scope>NUCLEOTIDE SEQUENCE [LARGE SCALE GENOMIC DNA]</scope>
    <source>
        <strain evidence="3">TDA-040725-5</strain>
    </source>
</reference>
<name>A0A0H3XKD3_9MOLU</name>
<dbReference type="SUPFAM" id="SSF50249">
    <property type="entry name" value="Nucleic acid-binding proteins"/>
    <property type="match status" value="1"/>
</dbReference>
<dbReference type="PANTHER" id="PTHR10724">
    <property type="entry name" value="30S RIBOSOMAL PROTEIN S1"/>
    <property type="match status" value="1"/>
</dbReference>
<keyword evidence="3" id="KW-1185">Reference proteome</keyword>
<organism evidence="2 3">
    <name type="scientific">Spiroplasma eriocheiris</name>
    <dbReference type="NCBI Taxonomy" id="315358"/>
    <lineage>
        <taxon>Bacteria</taxon>
        <taxon>Bacillati</taxon>
        <taxon>Mycoplasmatota</taxon>
        <taxon>Mollicutes</taxon>
        <taxon>Entomoplasmatales</taxon>
        <taxon>Spiroplasmataceae</taxon>
        <taxon>Spiroplasma</taxon>
    </lineage>
</organism>
<protein>
    <recommendedName>
        <fullName evidence="1">S1 motif domain-containing protein</fullName>
    </recommendedName>
</protein>
<dbReference type="InterPro" id="IPR003029">
    <property type="entry name" value="S1_domain"/>
</dbReference>
<dbReference type="Proteomes" id="UP000035661">
    <property type="component" value="Chromosome"/>
</dbReference>
<gene>
    <name evidence="2" type="ORF">SERIO_v1c02650</name>
</gene>
<dbReference type="GO" id="GO:0006412">
    <property type="term" value="P:translation"/>
    <property type="evidence" value="ECO:0007669"/>
    <property type="project" value="TreeGrafter"/>
</dbReference>